<proteinExistence type="predicted"/>
<sequence length="132" mass="14427">MATYTPLVTSLGELPEFPEEEKIYDLKVEGGGVPPEANEVFVYVFVTTQGEGSFQRGYYEISTNMLGGPDLKQYMNVATGQSLLAVNSANMWFPVGAGQLKVKLVHPGEAKKSIAGKTDEKDWSGVFIIGYR</sequence>
<evidence type="ECO:0000313" key="2">
    <source>
        <dbReference type="Proteomes" id="UP001159405"/>
    </source>
</evidence>
<name>A0ABN8N6V5_9CNID</name>
<accession>A0ABN8N6V5</accession>
<gene>
    <name evidence="1" type="ORF">PLOB_00004662</name>
</gene>
<protein>
    <submittedName>
        <fullName evidence="1">Uncharacterized protein</fullName>
    </submittedName>
</protein>
<dbReference type="EMBL" id="CALNXK010000012">
    <property type="protein sequence ID" value="CAH3044361.1"/>
    <property type="molecule type" value="Genomic_DNA"/>
</dbReference>
<dbReference type="Proteomes" id="UP001159405">
    <property type="component" value="Unassembled WGS sequence"/>
</dbReference>
<evidence type="ECO:0000313" key="1">
    <source>
        <dbReference type="EMBL" id="CAH3044361.1"/>
    </source>
</evidence>
<organism evidence="1 2">
    <name type="scientific">Porites lobata</name>
    <dbReference type="NCBI Taxonomy" id="104759"/>
    <lineage>
        <taxon>Eukaryota</taxon>
        <taxon>Metazoa</taxon>
        <taxon>Cnidaria</taxon>
        <taxon>Anthozoa</taxon>
        <taxon>Hexacorallia</taxon>
        <taxon>Scleractinia</taxon>
        <taxon>Fungiina</taxon>
        <taxon>Poritidae</taxon>
        <taxon>Porites</taxon>
    </lineage>
</organism>
<keyword evidence="2" id="KW-1185">Reference proteome</keyword>
<reference evidence="1 2" key="1">
    <citation type="submission" date="2022-05" db="EMBL/GenBank/DDBJ databases">
        <authorList>
            <consortium name="Genoscope - CEA"/>
            <person name="William W."/>
        </authorList>
    </citation>
    <scope>NUCLEOTIDE SEQUENCE [LARGE SCALE GENOMIC DNA]</scope>
</reference>
<comment type="caution">
    <text evidence="1">The sequence shown here is derived from an EMBL/GenBank/DDBJ whole genome shotgun (WGS) entry which is preliminary data.</text>
</comment>